<dbReference type="InterPro" id="IPR050172">
    <property type="entry name" value="SsuD_RutA_monooxygenase"/>
</dbReference>
<dbReference type="Proteomes" id="UP001597063">
    <property type="component" value="Unassembled WGS sequence"/>
</dbReference>
<keyword evidence="7" id="KW-1185">Reference proteome</keyword>
<dbReference type="Pfam" id="PF00296">
    <property type="entry name" value="Bac_luciferase"/>
    <property type="match status" value="1"/>
</dbReference>
<dbReference type="InterPro" id="IPR019921">
    <property type="entry name" value="Lucif-like_OxRdtase_Rv2161c"/>
</dbReference>
<evidence type="ECO:0000256" key="3">
    <source>
        <dbReference type="ARBA" id="ARBA00023002"/>
    </source>
</evidence>
<proteinExistence type="predicted"/>
<dbReference type="EC" id="1.-.-.-" evidence="6"/>
<keyword evidence="3 6" id="KW-0560">Oxidoreductase</keyword>
<dbReference type="NCBIfam" id="TIGR03619">
    <property type="entry name" value="F420_Rv2161c"/>
    <property type="match status" value="1"/>
</dbReference>
<dbReference type="SUPFAM" id="SSF51679">
    <property type="entry name" value="Bacterial luciferase-like"/>
    <property type="match status" value="1"/>
</dbReference>
<keyword evidence="2" id="KW-0288">FMN</keyword>
<evidence type="ECO:0000256" key="2">
    <source>
        <dbReference type="ARBA" id="ARBA00022643"/>
    </source>
</evidence>
<keyword evidence="4" id="KW-0503">Monooxygenase</keyword>
<dbReference type="GO" id="GO:0016491">
    <property type="term" value="F:oxidoreductase activity"/>
    <property type="evidence" value="ECO:0007669"/>
    <property type="project" value="UniProtKB-KW"/>
</dbReference>
<protein>
    <submittedName>
        <fullName evidence="6">LLM class F420-dependent oxidoreductase</fullName>
        <ecNumber evidence="6">1.-.-.-</ecNumber>
    </submittedName>
</protein>
<evidence type="ECO:0000313" key="6">
    <source>
        <dbReference type="EMBL" id="MFD0685552.1"/>
    </source>
</evidence>
<keyword evidence="1" id="KW-0285">Flavoprotein</keyword>
<dbReference type="RefSeq" id="WP_207399465.1">
    <property type="nucleotide sequence ID" value="NZ_CAACUY010000006.1"/>
</dbReference>
<evidence type="ECO:0000259" key="5">
    <source>
        <dbReference type="Pfam" id="PF00296"/>
    </source>
</evidence>
<evidence type="ECO:0000256" key="4">
    <source>
        <dbReference type="ARBA" id="ARBA00023033"/>
    </source>
</evidence>
<comment type="caution">
    <text evidence="6">The sequence shown here is derived from an EMBL/GenBank/DDBJ whole genome shotgun (WGS) entry which is preliminary data.</text>
</comment>
<dbReference type="PANTHER" id="PTHR42847">
    <property type="entry name" value="ALKANESULFONATE MONOOXYGENASE"/>
    <property type="match status" value="1"/>
</dbReference>
<name>A0ABW2XLA1_9ACTN</name>
<organism evidence="6 7">
    <name type="scientific">Actinomadura fibrosa</name>
    <dbReference type="NCBI Taxonomy" id="111802"/>
    <lineage>
        <taxon>Bacteria</taxon>
        <taxon>Bacillati</taxon>
        <taxon>Actinomycetota</taxon>
        <taxon>Actinomycetes</taxon>
        <taxon>Streptosporangiales</taxon>
        <taxon>Thermomonosporaceae</taxon>
        <taxon>Actinomadura</taxon>
    </lineage>
</organism>
<evidence type="ECO:0000313" key="7">
    <source>
        <dbReference type="Proteomes" id="UP001597063"/>
    </source>
</evidence>
<feature type="domain" description="Luciferase-like" evidence="5">
    <location>
        <begin position="18"/>
        <end position="230"/>
    </location>
</feature>
<dbReference type="EMBL" id="JBHTGP010000006">
    <property type="protein sequence ID" value="MFD0685552.1"/>
    <property type="molecule type" value="Genomic_DNA"/>
</dbReference>
<sequence>MDIGLTTFAGTYGMEPPALGRAVEERGFESLFFPEHTHIPVRSRRRDGTSTRGYAETYDPFVALSAVAAATRTLTLGTGVCLVTQRDPIITAKEVACLDRLSGGRFVFGVGAGWNREELANHGTDPRTRMALLAERVLAMRQIWTTDEAEFHGDHVDFEPIWSWPKPLQRPHPPVLVAGNGPGTEDRVLAFGDGWLPQCEGLADADQLSKRAQTLRQRAADAGRAALPITVFNTPPDTRTLDTLANAGIDRCLLLLPSGTEPDLLTQLDKWAPLAPRWQNPE</sequence>
<dbReference type="PANTHER" id="PTHR42847:SF4">
    <property type="entry name" value="ALKANESULFONATE MONOOXYGENASE-RELATED"/>
    <property type="match status" value="1"/>
</dbReference>
<dbReference type="InterPro" id="IPR036661">
    <property type="entry name" value="Luciferase-like_sf"/>
</dbReference>
<dbReference type="InterPro" id="IPR011251">
    <property type="entry name" value="Luciferase-like_dom"/>
</dbReference>
<gene>
    <name evidence="6" type="ORF">ACFQZM_13655</name>
</gene>
<reference evidence="7" key="1">
    <citation type="journal article" date="2019" name="Int. J. Syst. Evol. Microbiol.">
        <title>The Global Catalogue of Microorganisms (GCM) 10K type strain sequencing project: providing services to taxonomists for standard genome sequencing and annotation.</title>
        <authorList>
            <consortium name="The Broad Institute Genomics Platform"/>
            <consortium name="The Broad Institute Genome Sequencing Center for Infectious Disease"/>
            <person name="Wu L."/>
            <person name="Ma J."/>
        </authorList>
    </citation>
    <scope>NUCLEOTIDE SEQUENCE [LARGE SCALE GENOMIC DNA]</scope>
    <source>
        <strain evidence="7">JCM 9371</strain>
    </source>
</reference>
<dbReference type="Gene3D" id="3.20.20.30">
    <property type="entry name" value="Luciferase-like domain"/>
    <property type="match status" value="1"/>
</dbReference>
<evidence type="ECO:0000256" key="1">
    <source>
        <dbReference type="ARBA" id="ARBA00022630"/>
    </source>
</evidence>
<accession>A0ABW2XLA1</accession>